<dbReference type="Gene3D" id="3.40.50.1820">
    <property type="entry name" value="alpha/beta hydrolase"/>
    <property type="match status" value="1"/>
</dbReference>
<name>A0AAE0EKJ3_9ROSI</name>
<evidence type="ECO:0000256" key="4">
    <source>
        <dbReference type="ARBA" id="ARBA00022645"/>
    </source>
</evidence>
<evidence type="ECO:0000256" key="2">
    <source>
        <dbReference type="ARBA" id="ARBA00009431"/>
    </source>
</evidence>
<dbReference type="EMBL" id="JANJYJ010000001">
    <property type="protein sequence ID" value="KAK3231459.1"/>
    <property type="molecule type" value="Genomic_DNA"/>
</dbReference>
<dbReference type="PROSITE" id="PS00131">
    <property type="entry name" value="CARBOXYPEPT_SER_SER"/>
    <property type="match status" value="1"/>
</dbReference>
<dbReference type="GO" id="GO:0006508">
    <property type="term" value="P:proteolysis"/>
    <property type="evidence" value="ECO:0007669"/>
    <property type="project" value="UniProtKB-KW"/>
</dbReference>
<keyword evidence="9" id="KW-0325">Glycoprotein</keyword>
<keyword evidence="3" id="KW-0964">Secreted</keyword>
<dbReference type="InterPro" id="IPR018202">
    <property type="entry name" value="Ser_caboxypep_ser_AS"/>
</dbReference>
<keyword evidence="6 10" id="KW-0732">Signal</keyword>
<accession>A0AAE0EKJ3</accession>
<comment type="subcellular location">
    <subcellularLocation>
        <location evidence="1">Secreted</location>
    </subcellularLocation>
</comment>
<keyword evidence="12" id="KW-1185">Reference proteome</keyword>
<dbReference type="GO" id="GO:0004185">
    <property type="term" value="F:serine-type carboxypeptidase activity"/>
    <property type="evidence" value="ECO:0007669"/>
    <property type="project" value="UniProtKB-UniRule"/>
</dbReference>
<dbReference type="InterPro" id="IPR001563">
    <property type="entry name" value="Peptidase_S10"/>
</dbReference>
<evidence type="ECO:0000256" key="9">
    <source>
        <dbReference type="ARBA" id="ARBA00023180"/>
    </source>
</evidence>
<sequence length="495" mass="55182">MATSALFIWISLLCLASLSLCYGWIDINPIKFVNEALSKERPSSSLKQSSYGLELDTNAATTRYLAVHTRPQDGLKEKDKIESLPGQPHEVEFEQYSGYVTVDPEAGRALFYYFVESPHNSSSKPLVLWLNGGPGCSSFGAGAMMELGPFRVNKDGKTLYQNEYAWNIDANIIFLESPAGVGFSYSNTTSDYNLSGDKRTAQDSYIFLINWLERFPEYKTREFFIAGESYAGHYIPQLAQVILHNDKYANRTVINLRGIAMGNAYIDFETTIKGAVDFYWTHALMPDEIYHGLASNCDFTTLNTSDNVCLDFVNQATNAVGNIYSYDIYAPLCNSSSKFHSVSTFDPCSKNYINSYLNIPQVQKALHANTTSLPYPWESCSGKINRLWGDKPLTVLPIIQELMVSGIRVWIYSGDTDGALPVTCSRYAINKLGTPVRTTWYPWYSQGEVGGYVVGFQNLTFVTVRGAGHFVPSYQPARALVLFSSFVNGKLPPPA</sequence>
<feature type="chain" id="PRO_5041771877" description="Carboxypeptidase" evidence="10">
    <location>
        <begin position="22"/>
        <end position="495"/>
    </location>
</feature>
<dbReference type="InterPro" id="IPR033124">
    <property type="entry name" value="Ser_caboxypep_his_AS"/>
</dbReference>
<evidence type="ECO:0000256" key="1">
    <source>
        <dbReference type="ARBA" id="ARBA00004613"/>
    </source>
</evidence>
<evidence type="ECO:0000313" key="11">
    <source>
        <dbReference type="EMBL" id="KAK3231459.1"/>
    </source>
</evidence>
<reference evidence="11" key="1">
    <citation type="journal article" date="2023" name="Plant J.">
        <title>Genome sequences and population genomics provide insights into the demographic history, inbreeding, and mutation load of two 'living fossil' tree species of Dipteronia.</title>
        <authorList>
            <person name="Feng Y."/>
            <person name="Comes H.P."/>
            <person name="Chen J."/>
            <person name="Zhu S."/>
            <person name="Lu R."/>
            <person name="Zhang X."/>
            <person name="Li P."/>
            <person name="Qiu J."/>
            <person name="Olsen K.M."/>
            <person name="Qiu Y."/>
        </authorList>
    </citation>
    <scope>NUCLEOTIDE SEQUENCE</scope>
    <source>
        <strain evidence="11">NBL</strain>
    </source>
</reference>
<dbReference type="Gene3D" id="6.10.250.940">
    <property type="match status" value="1"/>
</dbReference>
<gene>
    <name evidence="11" type="ORF">Dsin_003340</name>
</gene>
<keyword evidence="8" id="KW-1015">Disulfide bond</keyword>
<evidence type="ECO:0000256" key="8">
    <source>
        <dbReference type="ARBA" id="ARBA00023157"/>
    </source>
</evidence>
<proteinExistence type="inferred from homology"/>
<evidence type="ECO:0000256" key="7">
    <source>
        <dbReference type="ARBA" id="ARBA00022801"/>
    </source>
</evidence>
<keyword evidence="7 10" id="KW-0378">Hydrolase</keyword>
<organism evidence="11 12">
    <name type="scientific">Dipteronia sinensis</name>
    <dbReference type="NCBI Taxonomy" id="43782"/>
    <lineage>
        <taxon>Eukaryota</taxon>
        <taxon>Viridiplantae</taxon>
        <taxon>Streptophyta</taxon>
        <taxon>Embryophyta</taxon>
        <taxon>Tracheophyta</taxon>
        <taxon>Spermatophyta</taxon>
        <taxon>Magnoliopsida</taxon>
        <taxon>eudicotyledons</taxon>
        <taxon>Gunneridae</taxon>
        <taxon>Pentapetalae</taxon>
        <taxon>rosids</taxon>
        <taxon>malvids</taxon>
        <taxon>Sapindales</taxon>
        <taxon>Sapindaceae</taxon>
        <taxon>Hippocastanoideae</taxon>
        <taxon>Acereae</taxon>
        <taxon>Dipteronia</taxon>
    </lineage>
</organism>
<comment type="similarity">
    <text evidence="2 10">Belongs to the peptidase S10 family.</text>
</comment>
<dbReference type="GO" id="GO:0005773">
    <property type="term" value="C:vacuole"/>
    <property type="evidence" value="ECO:0007669"/>
    <property type="project" value="TreeGrafter"/>
</dbReference>
<dbReference type="FunFam" id="3.40.50.11320:FF:000001">
    <property type="entry name" value="Carboxypeptidase"/>
    <property type="match status" value="1"/>
</dbReference>
<dbReference type="InterPro" id="IPR029058">
    <property type="entry name" value="AB_hydrolase_fold"/>
</dbReference>
<dbReference type="SUPFAM" id="SSF53474">
    <property type="entry name" value="alpha/beta-Hydrolases"/>
    <property type="match status" value="1"/>
</dbReference>
<keyword evidence="4 10" id="KW-0121">Carboxypeptidase</keyword>
<keyword evidence="5 10" id="KW-0645">Protease</keyword>
<evidence type="ECO:0000313" key="12">
    <source>
        <dbReference type="Proteomes" id="UP001281410"/>
    </source>
</evidence>
<dbReference type="Proteomes" id="UP001281410">
    <property type="component" value="Unassembled WGS sequence"/>
</dbReference>
<evidence type="ECO:0000256" key="6">
    <source>
        <dbReference type="ARBA" id="ARBA00022729"/>
    </source>
</evidence>
<dbReference type="PANTHER" id="PTHR11802">
    <property type="entry name" value="SERINE PROTEASE FAMILY S10 SERINE CARBOXYPEPTIDASE"/>
    <property type="match status" value="1"/>
</dbReference>
<evidence type="ECO:0000256" key="5">
    <source>
        <dbReference type="ARBA" id="ARBA00022670"/>
    </source>
</evidence>
<dbReference type="FunFam" id="3.40.50.1820:FF:000573">
    <property type="entry name" value="Carboxypeptidase"/>
    <property type="match status" value="1"/>
</dbReference>
<dbReference type="PROSITE" id="PS00560">
    <property type="entry name" value="CARBOXYPEPT_SER_HIS"/>
    <property type="match status" value="1"/>
</dbReference>
<protein>
    <recommendedName>
        <fullName evidence="10">Carboxypeptidase</fullName>
        <ecNumber evidence="10">3.4.16.-</ecNumber>
    </recommendedName>
</protein>
<dbReference type="PRINTS" id="PR00724">
    <property type="entry name" value="CRBOXYPTASEC"/>
</dbReference>
<dbReference type="EC" id="3.4.16.-" evidence="10"/>
<comment type="caution">
    <text evidence="11">The sequence shown here is derived from an EMBL/GenBank/DDBJ whole genome shotgun (WGS) entry which is preliminary data.</text>
</comment>
<evidence type="ECO:0000256" key="10">
    <source>
        <dbReference type="RuleBase" id="RU361156"/>
    </source>
</evidence>
<feature type="signal peptide" evidence="10">
    <location>
        <begin position="1"/>
        <end position="21"/>
    </location>
</feature>
<evidence type="ECO:0000256" key="3">
    <source>
        <dbReference type="ARBA" id="ARBA00022525"/>
    </source>
</evidence>
<dbReference type="GO" id="GO:0005576">
    <property type="term" value="C:extracellular region"/>
    <property type="evidence" value="ECO:0007669"/>
    <property type="project" value="UniProtKB-SubCell"/>
</dbReference>
<dbReference type="Gene3D" id="3.40.50.11320">
    <property type="match status" value="1"/>
</dbReference>
<dbReference type="Pfam" id="PF00450">
    <property type="entry name" value="Peptidase_S10"/>
    <property type="match status" value="1"/>
</dbReference>
<dbReference type="PANTHER" id="PTHR11802:SF460">
    <property type="entry name" value="CARBOXYPEPTIDASE"/>
    <property type="match status" value="1"/>
</dbReference>
<dbReference type="AlphaFoldDB" id="A0AAE0EKJ3"/>